<sequence>MPDGEYKPVLSVSIPPDRRQVFYTSLAQFRQRYPFATNSGLVVQAVVDAAQMEQELIALFAQLPQMVQITPNGSTYQWECLEHQGTAPTLLEAIQQVLMVLVGTGYVYNQEQTAVPAITQKQIKSAESQNPE</sequence>
<dbReference type="EMBL" id="BKZW01000002">
    <property type="protein sequence ID" value="GER90260.1"/>
    <property type="molecule type" value="Genomic_DNA"/>
</dbReference>
<name>A0A5J4KUU3_9CHLR</name>
<protein>
    <submittedName>
        <fullName evidence="1">Uncharacterized protein</fullName>
    </submittedName>
</protein>
<keyword evidence="2" id="KW-1185">Reference proteome</keyword>
<evidence type="ECO:0000313" key="1">
    <source>
        <dbReference type="EMBL" id="GER90260.1"/>
    </source>
</evidence>
<organism evidence="1 2">
    <name type="scientific">Dictyobacter vulcani</name>
    <dbReference type="NCBI Taxonomy" id="2607529"/>
    <lineage>
        <taxon>Bacteria</taxon>
        <taxon>Bacillati</taxon>
        <taxon>Chloroflexota</taxon>
        <taxon>Ktedonobacteria</taxon>
        <taxon>Ktedonobacterales</taxon>
        <taxon>Dictyobacteraceae</taxon>
        <taxon>Dictyobacter</taxon>
    </lineage>
</organism>
<gene>
    <name evidence="1" type="ORF">KDW_44220</name>
</gene>
<accession>A0A5J4KUU3</accession>
<comment type="caution">
    <text evidence="1">The sequence shown here is derived from an EMBL/GenBank/DDBJ whole genome shotgun (WGS) entry which is preliminary data.</text>
</comment>
<evidence type="ECO:0000313" key="2">
    <source>
        <dbReference type="Proteomes" id="UP000326912"/>
    </source>
</evidence>
<dbReference type="Proteomes" id="UP000326912">
    <property type="component" value="Unassembled WGS sequence"/>
</dbReference>
<reference evidence="1 2" key="1">
    <citation type="submission" date="2019-10" db="EMBL/GenBank/DDBJ databases">
        <title>Dictyobacter vulcani sp. nov., within the class Ktedonobacteria, isolated from soil of volcanic Mt. Zao.</title>
        <authorList>
            <person name="Zheng Y."/>
            <person name="Wang C.M."/>
            <person name="Sakai Y."/>
            <person name="Abe K."/>
            <person name="Yokota A."/>
            <person name="Yabe S."/>
        </authorList>
    </citation>
    <scope>NUCLEOTIDE SEQUENCE [LARGE SCALE GENOMIC DNA]</scope>
    <source>
        <strain evidence="1 2">W12</strain>
    </source>
</reference>
<dbReference type="RefSeq" id="WP_151758025.1">
    <property type="nucleotide sequence ID" value="NZ_BKZW01000002.1"/>
</dbReference>
<dbReference type="AlphaFoldDB" id="A0A5J4KUU3"/>
<proteinExistence type="predicted"/>